<evidence type="ECO:0000256" key="1">
    <source>
        <dbReference type="SAM" id="MobiDB-lite"/>
    </source>
</evidence>
<dbReference type="EMBL" id="JAKOGI010002953">
    <property type="protein sequence ID" value="KAJ8421049.1"/>
    <property type="molecule type" value="Genomic_DNA"/>
</dbReference>
<feature type="region of interest" description="Disordered" evidence="1">
    <location>
        <begin position="1"/>
        <end position="23"/>
    </location>
</feature>
<sequence>MYLKVRVSGGIGSRRSPHSPTKGEDLKECVMRFNCETVLVPNLQYWIAYIALLNGLLPRRPQRHMLGIALSNKILKREEERRRALSWISVQGKMRKRLGISTPALRAFSWRSRQPESIKTPAKFRNENKYCGYHEDLGTPSPNELANLRQLNAFLMSSNKEDCNHRNPKGKRDNDAGCSMEIIAIIIGGIDDK</sequence>
<organism evidence="2 3">
    <name type="scientific">Carnegiea gigantea</name>
    <dbReference type="NCBI Taxonomy" id="171969"/>
    <lineage>
        <taxon>Eukaryota</taxon>
        <taxon>Viridiplantae</taxon>
        <taxon>Streptophyta</taxon>
        <taxon>Embryophyta</taxon>
        <taxon>Tracheophyta</taxon>
        <taxon>Spermatophyta</taxon>
        <taxon>Magnoliopsida</taxon>
        <taxon>eudicotyledons</taxon>
        <taxon>Gunneridae</taxon>
        <taxon>Pentapetalae</taxon>
        <taxon>Caryophyllales</taxon>
        <taxon>Cactineae</taxon>
        <taxon>Cactaceae</taxon>
        <taxon>Cactoideae</taxon>
        <taxon>Echinocereeae</taxon>
        <taxon>Carnegiea</taxon>
    </lineage>
</organism>
<protein>
    <submittedName>
        <fullName evidence="2">Uncharacterized protein</fullName>
    </submittedName>
</protein>
<evidence type="ECO:0000313" key="2">
    <source>
        <dbReference type="EMBL" id="KAJ8421049.1"/>
    </source>
</evidence>
<reference evidence="2" key="1">
    <citation type="submission" date="2022-04" db="EMBL/GenBank/DDBJ databases">
        <title>Carnegiea gigantea Genome sequencing and assembly v2.</title>
        <authorList>
            <person name="Copetti D."/>
            <person name="Sanderson M.J."/>
            <person name="Burquez A."/>
            <person name="Wojciechowski M.F."/>
        </authorList>
    </citation>
    <scope>NUCLEOTIDE SEQUENCE</scope>
    <source>
        <strain evidence="2">SGP5-SGP5p</strain>
        <tissue evidence="2">Aerial part</tissue>
    </source>
</reference>
<dbReference type="AlphaFoldDB" id="A0A9Q1GKC6"/>
<dbReference type="OrthoDB" id="1752268at2759"/>
<evidence type="ECO:0000313" key="3">
    <source>
        <dbReference type="Proteomes" id="UP001153076"/>
    </source>
</evidence>
<gene>
    <name evidence="2" type="ORF">Cgig2_025014</name>
</gene>
<name>A0A9Q1GKC6_9CARY</name>
<proteinExistence type="predicted"/>
<comment type="caution">
    <text evidence="2">The sequence shown here is derived from an EMBL/GenBank/DDBJ whole genome shotgun (WGS) entry which is preliminary data.</text>
</comment>
<keyword evidence="3" id="KW-1185">Reference proteome</keyword>
<dbReference type="Proteomes" id="UP001153076">
    <property type="component" value="Unassembled WGS sequence"/>
</dbReference>
<accession>A0A9Q1GKC6</accession>